<dbReference type="Proteomes" id="UP001297272">
    <property type="component" value="Unassembled WGS sequence"/>
</dbReference>
<proteinExistence type="predicted"/>
<dbReference type="EMBL" id="JAFMNX010000003">
    <property type="protein sequence ID" value="MBS9721504.1"/>
    <property type="molecule type" value="Genomic_DNA"/>
</dbReference>
<evidence type="ECO:0000313" key="1">
    <source>
        <dbReference type="EMBL" id="MBS9721504.1"/>
    </source>
</evidence>
<organism evidence="1 2">
    <name type="scientific">Tianweitania aestuarii</name>
    <dbReference type="NCBI Taxonomy" id="2814886"/>
    <lineage>
        <taxon>Bacteria</taxon>
        <taxon>Pseudomonadati</taxon>
        <taxon>Pseudomonadota</taxon>
        <taxon>Alphaproteobacteria</taxon>
        <taxon>Hyphomicrobiales</taxon>
        <taxon>Phyllobacteriaceae</taxon>
        <taxon>Tianweitania</taxon>
    </lineage>
</organism>
<sequence length="223" mass="25141">MMNLARRVAVIDDEPDGRDTIVDQLQDCDYDAIPILGPFGNRIDKLIDEVEGLDPSFVICDQRLTAKQYASFNGVEVVKRLIELKRPAMLLTTYQDPDRVALRLARSQIPVIRGRDTFRIEDIDALREVVQHEIEDTPVASRKPHRVLMRVEAVREGYIDIVIPSWNPNHAFALPVQLLGPAVRRSVKAGDYLLGEVNIGATHEDELFFDNVDEVVEAAGNPF</sequence>
<keyword evidence="2" id="KW-1185">Reference proteome</keyword>
<reference evidence="1 2" key="1">
    <citation type="submission" date="2021-03" db="EMBL/GenBank/DDBJ databases">
        <title>Tianweitania aestuarii sp. nov., isolated from a tidal flat.</title>
        <authorList>
            <person name="Park S."/>
            <person name="Yoon J.-H."/>
        </authorList>
    </citation>
    <scope>NUCLEOTIDE SEQUENCE [LARGE SCALE GENOMIC DNA]</scope>
    <source>
        <strain evidence="1 2">BSSL-BM11</strain>
    </source>
</reference>
<comment type="caution">
    <text evidence="1">The sequence shown here is derived from an EMBL/GenBank/DDBJ whole genome shotgun (WGS) entry which is preliminary data.</text>
</comment>
<dbReference type="Gene3D" id="3.40.50.2300">
    <property type="match status" value="1"/>
</dbReference>
<evidence type="ECO:0000313" key="2">
    <source>
        <dbReference type="Proteomes" id="UP001297272"/>
    </source>
</evidence>
<protein>
    <recommendedName>
        <fullName evidence="3">Response regulatory domain-containing protein</fullName>
    </recommendedName>
</protein>
<dbReference type="RefSeq" id="WP_213985159.1">
    <property type="nucleotide sequence ID" value="NZ_JAFMNX010000003.1"/>
</dbReference>
<dbReference type="SUPFAM" id="SSF52172">
    <property type="entry name" value="CheY-like"/>
    <property type="match status" value="1"/>
</dbReference>
<accession>A0ABS5RWW4</accession>
<name>A0ABS5RWW4_9HYPH</name>
<evidence type="ECO:0008006" key="3">
    <source>
        <dbReference type="Google" id="ProtNLM"/>
    </source>
</evidence>
<gene>
    <name evidence="1" type="ORF">JYU29_12500</name>
</gene>
<dbReference type="InterPro" id="IPR011006">
    <property type="entry name" value="CheY-like_superfamily"/>
</dbReference>